<feature type="domain" description="HTH IS21-type" evidence="1">
    <location>
        <begin position="6"/>
        <end position="68"/>
    </location>
</feature>
<name>A0A1P8K6K5_9BURK</name>
<dbReference type="KEGG" id="rsb:RS694_03180"/>
<sequence>MIDVATLNVIRRWALREQMSIREVSRRTGLARNTVKKYLSSEEIEPAYPRRVSSKKLDSYAEKLAGWLELEATKSRKQRRNLKQIYTPLAHSVPSNIGRVLESWHNQSKFYAAPPVDQFSAVIDSETTKAKIATLHRT</sequence>
<dbReference type="EMBL" id="CP019239">
    <property type="protein sequence ID" value="APW41645.1"/>
    <property type="molecule type" value="Genomic_DNA"/>
</dbReference>
<dbReference type="InterPro" id="IPR017894">
    <property type="entry name" value="HTH_IS21_transposase_type"/>
</dbReference>
<gene>
    <name evidence="2" type="ORF">RS694_03180</name>
</gene>
<organism evidence="2 3">
    <name type="scientific">Rhodoferax saidenbachensis</name>
    <dbReference type="NCBI Taxonomy" id="1484693"/>
    <lineage>
        <taxon>Bacteria</taxon>
        <taxon>Pseudomonadati</taxon>
        <taxon>Pseudomonadota</taxon>
        <taxon>Betaproteobacteria</taxon>
        <taxon>Burkholderiales</taxon>
        <taxon>Comamonadaceae</taxon>
        <taxon>Rhodoferax</taxon>
    </lineage>
</organism>
<protein>
    <recommendedName>
        <fullName evidence="1">HTH IS21-type domain-containing protein</fullName>
    </recommendedName>
</protein>
<dbReference type="AlphaFoldDB" id="A0A1P8K6K5"/>
<accession>A0A1P8K6K5</accession>
<dbReference type="Proteomes" id="UP000186110">
    <property type="component" value="Chromosome"/>
</dbReference>
<dbReference type="PROSITE" id="PS50531">
    <property type="entry name" value="HTH_IS21"/>
    <property type="match status" value="1"/>
</dbReference>
<evidence type="ECO:0000313" key="3">
    <source>
        <dbReference type="Proteomes" id="UP000186110"/>
    </source>
</evidence>
<proteinExistence type="predicted"/>
<keyword evidence="3" id="KW-1185">Reference proteome</keyword>
<dbReference type="STRING" id="1484693.RS694_03180"/>
<evidence type="ECO:0000313" key="2">
    <source>
        <dbReference type="EMBL" id="APW41645.1"/>
    </source>
</evidence>
<reference evidence="2 3" key="1">
    <citation type="submission" date="2017-01" db="EMBL/GenBank/DDBJ databases">
        <authorList>
            <person name="Mah S.A."/>
            <person name="Swanson W.J."/>
            <person name="Moy G.W."/>
            <person name="Vacquier V.D."/>
        </authorList>
    </citation>
    <scope>NUCLEOTIDE SEQUENCE [LARGE SCALE GENOMIC DNA]</scope>
    <source>
        <strain evidence="2 3">DSM 22694</strain>
    </source>
</reference>
<evidence type="ECO:0000259" key="1">
    <source>
        <dbReference type="PROSITE" id="PS50531"/>
    </source>
</evidence>